<dbReference type="Gene3D" id="3.60.21.10">
    <property type="match status" value="1"/>
</dbReference>
<dbReference type="InterPro" id="IPR036249">
    <property type="entry name" value="Thioredoxin-like_sf"/>
</dbReference>
<sequence length="1001" mass="111436">MVDSKVPQPGPAKLKRNAGPDEWLEAAKDCKYLSETHMKQLCEIVKEFMMEESNIQPVSTPVTICGDIHGQFYDLLELFRVSGGMPDESDVEPPKTSPSVITSEDIEPPSTITDPKLRKKLRNSGHSDDFADDAGSTSSQRARSSSAGSNEVTLNRNFVFLGDYVDRGYFSLETLTLLLCLKAKYPDRVTLVRGNHESRQITQVYGFYEECFQKYGNASVWKACCQVFDFMTLGAIIDGRVLCVHGGLSPEIRTLDQVRVVARAQEIPHEGAFCDLVWSDPDDVETWAVSPRGAGWLFGDKVADEFCHVNDLTLIARAHQLVNEGYKYHFANQNVVTVWSAPNYCYRCGNLASVCEIDDDLKPTFKLFSAVSDDQRHVPTSRPGRSEYFLHEAFTAPALALGVDTDGAYALGSAGLCAATWLARYGIKCKVLERRDGPMTMGQADGVQCRTVEIFESFGIGEELLRESYHVVEVVFWADDSGSGVIRRTGKTADTQPGLSHQPHVILNQARINGLLIELMKKYNGQEIDYGYTVQDVRVDESQLSAGPEAYPVKVTAEKDGKVESFEAKYALACDGAHSTVRKALGYNMIGDSTDAVWGVMDMVPRTDFPDIRKKSSIRSKAGNILVIPREGDSYNLTRFYIELPTGTKAKDVRLEDLQNAAKQIFSPYQIDFVETVWWSAYAIGQRHADFFHKDYRVFLAGDACHTHSPKAGQGMNVSLQDGYNMGWKLASVLKGLAHPSLLETYVLEREKVAIDLINFDRYFAKLFSSQGSATPKEFQEGFIKSGKYTAGLTAKYDESPITSDTGVSNELAKNVVVGMRLPSAQVVRFCDSKPLQLAASLKSDCRWRVIAFSGDLTVSQNMAALQAIGGYLGSDDSPLQRFRLRSGEPDSLIEPILVAHGERHGFELEQIPQSFYPFTGKNHIRDLHKIFFDDESYNRGHGHLYEHLGISPDKGAIVIVRPDQYVSAVFSLDEYRRIGQFFEGFMIPQERPESLTGSKL</sequence>
<dbReference type="InterPro" id="IPR038220">
    <property type="entry name" value="PHOX_C_sf"/>
</dbReference>
<keyword evidence="3" id="KW-0479">Metal-binding</keyword>
<dbReference type="VEuPathDB" id="FungiDB:ASPNIDRAFT2_1156769"/>
<dbReference type="InterPro" id="IPR029052">
    <property type="entry name" value="Metallo-depent_PP-like"/>
</dbReference>
<evidence type="ECO:0000256" key="10">
    <source>
        <dbReference type="SAM" id="MobiDB-lite"/>
    </source>
</evidence>
<dbReference type="VEuPathDB" id="FungiDB:An01g11810"/>
<evidence type="ECO:0000256" key="8">
    <source>
        <dbReference type="ARBA" id="ARBA00048336"/>
    </source>
</evidence>
<dbReference type="InterPro" id="IPR012941">
    <property type="entry name" value="Phe_hydrox_C_dim_dom"/>
</dbReference>
<dbReference type="SUPFAM" id="SSF54373">
    <property type="entry name" value="FAD-linked reductases, C-terminal domain"/>
    <property type="match status" value="1"/>
</dbReference>
<evidence type="ECO:0000259" key="11">
    <source>
        <dbReference type="PROSITE" id="PS00125"/>
    </source>
</evidence>
<protein>
    <recommendedName>
        <fullName evidence="9">Serine/threonine-protein phosphatase</fullName>
        <ecNumber evidence="9">3.1.3.16</ecNumber>
    </recommendedName>
</protein>
<reference evidence="13" key="1">
    <citation type="submission" date="2018-10" db="EMBL/GenBank/DDBJ databases">
        <title>FDA dAtabase for Regulatory Grade micrObial Sequences (FDA-ARGOS): Supporting development and validation of Infectious Disease Dx tests.</title>
        <authorList>
            <person name="Kerrigan L."/>
            <person name="Tallon L."/>
            <person name="Sadzewicz L."/>
            <person name="Sengamalay N."/>
            <person name="Ott S."/>
            <person name="Godinez A."/>
            <person name="Nagaraj S."/>
            <person name="Vavikolanu K."/>
            <person name="Nadendla S."/>
            <person name="George J."/>
            <person name="Sichtig H."/>
        </authorList>
    </citation>
    <scope>NUCLEOTIDE SEQUENCE [LARGE SCALE GENOMIC DNA]</scope>
    <source>
        <strain evidence="13">FDAARGOS_311</strain>
    </source>
</reference>
<dbReference type="GO" id="GO:0004722">
    <property type="term" value="F:protein serine/threonine phosphatase activity"/>
    <property type="evidence" value="ECO:0007669"/>
    <property type="project" value="UniProtKB-EC"/>
</dbReference>
<dbReference type="SMART" id="SM00156">
    <property type="entry name" value="PP2Ac"/>
    <property type="match status" value="1"/>
</dbReference>
<dbReference type="EC" id="3.1.3.16" evidence="9"/>
<dbReference type="GO" id="GO:0071949">
    <property type="term" value="F:FAD binding"/>
    <property type="evidence" value="ECO:0007669"/>
    <property type="project" value="InterPro"/>
</dbReference>
<dbReference type="PROSITE" id="PS00125">
    <property type="entry name" value="SER_THR_PHOSPHATASE"/>
    <property type="match status" value="1"/>
</dbReference>
<dbReference type="SUPFAM" id="SSF56300">
    <property type="entry name" value="Metallo-dependent phosphatases"/>
    <property type="match status" value="1"/>
</dbReference>
<dbReference type="VEuPathDB" id="FungiDB:M747DRAFT_298424"/>
<dbReference type="AlphaFoldDB" id="A0A505IGC6"/>
<evidence type="ECO:0000256" key="2">
    <source>
        <dbReference type="ARBA" id="ARBA00022630"/>
    </source>
</evidence>
<name>A0A505IGC6_ASPNG</name>
<dbReference type="Pfam" id="PF07976">
    <property type="entry name" value="Phe_hydrox_dim"/>
    <property type="match status" value="1"/>
</dbReference>
<dbReference type="VEuPathDB" id="FungiDB:An01g11800"/>
<comment type="catalytic activity">
    <reaction evidence="8 9">
        <text>O-phospho-L-threonyl-[protein] + H2O = L-threonyl-[protein] + phosphate</text>
        <dbReference type="Rhea" id="RHEA:47004"/>
        <dbReference type="Rhea" id="RHEA-COMP:11060"/>
        <dbReference type="Rhea" id="RHEA-COMP:11605"/>
        <dbReference type="ChEBI" id="CHEBI:15377"/>
        <dbReference type="ChEBI" id="CHEBI:30013"/>
        <dbReference type="ChEBI" id="CHEBI:43474"/>
        <dbReference type="ChEBI" id="CHEBI:61977"/>
        <dbReference type="EC" id="3.1.3.16"/>
    </reaction>
</comment>
<evidence type="ECO:0000256" key="9">
    <source>
        <dbReference type="RuleBase" id="RU004273"/>
    </source>
</evidence>
<dbReference type="SUPFAM" id="SSF51905">
    <property type="entry name" value="FAD/NAD(P)-binding domain"/>
    <property type="match status" value="1"/>
</dbReference>
<dbReference type="GO" id="GO:0046872">
    <property type="term" value="F:metal ion binding"/>
    <property type="evidence" value="ECO:0007669"/>
    <property type="project" value="UniProtKB-KW"/>
</dbReference>
<dbReference type="VEuPathDB" id="FungiDB:ASPNIDRAFT2_1206422"/>
<dbReference type="PRINTS" id="PR00114">
    <property type="entry name" value="STPHPHTASE"/>
</dbReference>
<dbReference type="EMBL" id="NKJJ02000004">
    <property type="protein sequence ID" value="TPR11173.1"/>
    <property type="molecule type" value="Genomic_DNA"/>
</dbReference>
<evidence type="ECO:0000256" key="3">
    <source>
        <dbReference type="ARBA" id="ARBA00022723"/>
    </source>
</evidence>
<dbReference type="PANTHER" id="PTHR45619">
    <property type="entry name" value="SERINE/THREONINE-PROTEIN PHOSPHATASE PP2A-RELATED"/>
    <property type="match status" value="1"/>
</dbReference>
<dbReference type="InterPro" id="IPR002938">
    <property type="entry name" value="FAD-bd"/>
</dbReference>
<keyword evidence="6" id="KW-0560">Oxidoreductase</keyword>
<comment type="caution">
    <text evidence="12">The sequence shown here is derived from an EMBL/GenBank/DDBJ whole genome shotgun (WGS) entry which is preliminary data.</text>
</comment>
<evidence type="ECO:0000256" key="7">
    <source>
        <dbReference type="ARBA" id="ARBA00023211"/>
    </source>
</evidence>
<dbReference type="VEuPathDB" id="FungiDB:ATCC64974_13980"/>
<comment type="similarity">
    <text evidence="1">Belongs to the PheA/TfdB FAD monooxygenase family.</text>
</comment>
<dbReference type="Gene3D" id="3.40.30.20">
    <property type="match status" value="1"/>
</dbReference>
<dbReference type="Gene3D" id="3.30.9.10">
    <property type="entry name" value="D-Amino Acid Oxidase, subunit A, domain 2"/>
    <property type="match status" value="1"/>
</dbReference>
<feature type="compositionally biased region" description="Low complexity" evidence="10">
    <location>
        <begin position="134"/>
        <end position="148"/>
    </location>
</feature>
<dbReference type="Proteomes" id="UP000197666">
    <property type="component" value="Unassembled WGS sequence"/>
</dbReference>
<dbReference type="InterPro" id="IPR006186">
    <property type="entry name" value="Ser/Thr-sp_prot-phosphatase"/>
</dbReference>
<dbReference type="InterPro" id="IPR004843">
    <property type="entry name" value="Calcineurin-like_PHP"/>
</dbReference>
<keyword evidence="5" id="KW-0274">FAD</keyword>
<gene>
    <name evidence="12" type="ORF">CAN33_0047390</name>
</gene>
<organism evidence="12 13">
    <name type="scientific">Aspergillus niger</name>
    <dbReference type="NCBI Taxonomy" id="5061"/>
    <lineage>
        <taxon>Eukaryota</taxon>
        <taxon>Fungi</taxon>
        <taxon>Dikarya</taxon>
        <taxon>Ascomycota</taxon>
        <taxon>Pezizomycotina</taxon>
        <taxon>Eurotiomycetes</taxon>
        <taxon>Eurotiomycetidae</taxon>
        <taxon>Eurotiales</taxon>
        <taxon>Aspergillaceae</taxon>
        <taxon>Aspergillus</taxon>
        <taxon>Aspergillus subgen. Circumdati</taxon>
    </lineage>
</organism>
<keyword evidence="4 9" id="KW-0378">Hydrolase</keyword>
<keyword evidence="2" id="KW-0285">Flavoprotein</keyword>
<evidence type="ECO:0000256" key="5">
    <source>
        <dbReference type="ARBA" id="ARBA00022827"/>
    </source>
</evidence>
<feature type="region of interest" description="Disordered" evidence="10">
    <location>
        <begin position="84"/>
        <end position="148"/>
    </location>
</feature>
<evidence type="ECO:0000256" key="6">
    <source>
        <dbReference type="ARBA" id="ARBA00023002"/>
    </source>
</evidence>
<accession>A0A505IGC6</accession>
<dbReference type="CDD" id="cd07415">
    <property type="entry name" value="MPP_PP2A_PP4_PP6"/>
    <property type="match status" value="1"/>
</dbReference>
<evidence type="ECO:0000256" key="1">
    <source>
        <dbReference type="ARBA" id="ARBA00007801"/>
    </source>
</evidence>
<dbReference type="NCBIfam" id="NF006144">
    <property type="entry name" value="PRK08294.1"/>
    <property type="match status" value="1"/>
</dbReference>
<proteinExistence type="inferred from homology"/>
<dbReference type="VEuPathDB" id="FungiDB:ATCC64974_13970"/>
<dbReference type="GO" id="GO:0016491">
    <property type="term" value="F:oxidoreductase activity"/>
    <property type="evidence" value="ECO:0007669"/>
    <property type="project" value="UniProtKB-KW"/>
</dbReference>
<dbReference type="InterPro" id="IPR036188">
    <property type="entry name" value="FAD/NAD-bd_sf"/>
</dbReference>
<comment type="similarity">
    <text evidence="9">Belongs to the PPP phosphatase family.</text>
</comment>
<dbReference type="CDD" id="cd02979">
    <property type="entry name" value="PHOX_C"/>
    <property type="match status" value="1"/>
</dbReference>
<dbReference type="Pfam" id="PF00149">
    <property type="entry name" value="Metallophos"/>
    <property type="match status" value="1"/>
</dbReference>
<evidence type="ECO:0000256" key="4">
    <source>
        <dbReference type="ARBA" id="ARBA00022801"/>
    </source>
</evidence>
<keyword evidence="7" id="KW-0464">Manganese</keyword>
<dbReference type="SUPFAM" id="SSF52833">
    <property type="entry name" value="Thioredoxin-like"/>
    <property type="match status" value="1"/>
</dbReference>
<feature type="domain" description="Serine/threonine specific protein phosphatases" evidence="11">
    <location>
        <begin position="192"/>
        <end position="197"/>
    </location>
</feature>
<dbReference type="InterPro" id="IPR047129">
    <property type="entry name" value="PPA2-like"/>
</dbReference>
<evidence type="ECO:0000313" key="13">
    <source>
        <dbReference type="Proteomes" id="UP000197666"/>
    </source>
</evidence>
<dbReference type="VEuPathDB" id="FungiDB:M747DRAFT_265754"/>
<dbReference type="Pfam" id="PF01494">
    <property type="entry name" value="FAD_binding_3"/>
    <property type="match status" value="1"/>
</dbReference>
<dbReference type="Gene3D" id="3.50.50.60">
    <property type="entry name" value="FAD/NAD(P)-binding domain"/>
    <property type="match status" value="1"/>
</dbReference>
<evidence type="ECO:0000313" key="12">
    <source>
        <dbReference type="EMBL" id="TPR11173.1"/>
    </source>
</evidence>